<dbReference type="PANTHER" id="PTHR19339">
    <property type="entry name" value="T CELL RECEPTOR ALPHA VARIABLE 39"/>
    <property type="match status" value="1"/>
</dbReference>
<dbReference type="InterPro" id="IPR007110">
    <property type="entry name" value="Ig-like_dom"/>
</dbReference>
<dbReference type="Gene3D" id="2.60.40.10">
    <property type="entry name" value="Immunoglobulins"/>
    <property type="match status" value="1"/>
</dbReference>
<dbReference type="InterPro" id="IPR036179">
    <property type="entry name" value="Ig-like_dom_sf"/>
</dbReference>
<feature type="chain" id="PRO_5021354964" description="Ig-like domain-containing protein" evidence="9">
    <location>
        <begin position="21"/>
        <end position="109"/>
    </location>
</feature>
<dbReference type="InterPro" id="IPR013106">
    <property type="entry name" value="Ig_V-set"/>
</dbReference>
<feature type="domain" description="Ig-like" evidence="10">
    <location>
        <begin position="22"/>
        <end position="109"/>
    </location>
</feature>
<evidence type="ECO:0000256" key="3">
    <source>
        <dbReference type="ARBA" id="ARBA00022729"/>
    </source>
</evidence>
<keyword evidence="12" id="KW-1185">Reference proteome</keyword>
<comment type="subunit">
    <text evidence="7">Alpha-beta TR is a heterodimer composed of an alpha and beta chain; disulfide-linked. The alpha-beta TR is associated with the transmembrane signaling CD3 coreceptor proteins to form the TR-CD3 (TcR or TCR). The assembly of alpha-beta TR heterodimers with CD3 occurs in the endoplasmic reticulum where a single alpha-beta TR heterodimer associates with one CD3D-CD3E heterodimer, one CD3G-CD3E heterodimer and one CD247 homodimer forming a stable octameric structure. CD3D-CD3E and CD3G-CD3E heterodimers preferentially associate with TR alpha and TR beta chains, respectively. The association of the CD247 homodimer is the last step of TcR assembly in the endoplasmic reticulum and is required for transport to the cell surface.</text>
</comment>
<keyword evidence="2" id="KW-1003">Cell membrane</keyword>
<dbReference type="PROSITE" id="PS50835">
    <property type="entry name" value="IG_LIKE"/>
    <property type="match status" value="1"/>
</dbReference>
<dbReference type="OMA" id="INCNFTE"/>
<comment type="subcellular location">
    <subcellularLocation>
        <location evidence="1">Cell membrane</location>
    </subcellularLocation>
</comment>
<evidence type="ECO:0000256" key="7">
    <source>
        <dbReference type="ARBA" id="ARBA00038651"/>
    </source>
</evidence>
<keyword evidence="8" id="KW-1279">T cell receptor</keyword>
<organism evidence="11 12">
    <name type="scientific">Vombatus ursinus</name>
    <name type="common">Common wombat</name>
    <dbReference type="NCBI Taxonomy" id="29139"/>
    <lineage>
        <taxon>Eukaryota</taxon>
        <taxon>Metazoa</taxon>
        <taxon>Chordata</taxon>
        <taxon>Craniata</taxon>
        <taxon>Vertebrata</taxon>
        <taxon>Euteleostomi</taxon>
        <taxon>Mammalia</taxon>
        <taxon>Metatheria</taxon>
        <taxon>Diprotodontia</taxon>
        <taxon>Vombatidae</taxon>
        <taxon>Vombatus</taxon>
    </lineage>
</organism>
<dbReference type="PANTHER" id="PTHR19339:SF0">
    <property type="entry name" value="T CELL RECEPTOR ALPHA VARIABLE 41"/>
    <property type="match status" value="1"/>
</dbReference>
<evidence type="ECO:0000256" key="9">
    <source>
        <dbReference type="SAM" id="SignalP"/>
    </source>
</evidence>
<evidence type="ECO:0000313" key="12">
    <source>
        <dbReference type="Proteomes" id="UP000314987"/>
    </source>
</evidence>
<reference evidence="11" key="3">
    <citation type="submission" date="2025-09" db="UniProtKB">
        <authorList>
            <consortium name="Ensembl"/>
        </authorList>
    </citation>
    <scope>IDENTIFICATION</scope>
</reference>
<sequence length="109" mass="12296">MKKLLGILLLILCLQLGVSCLQKVEQSPQSLRVQEGESITINCNFTETPQSFQWFRQDAGKGLISLFYLASGMKEEGRLKSVVNLQERYSSLYIKSEDSSTYVCGVEPR</sequence>
<proteinExistence type="predicted"/>
<reference evidence="12" key="1">
    <citation type="submission" date="2018-12" db="EMBL/GenBank/DDBJ databases">
        <authorList>
            <person name="Yazar S."/>
        </authorList>
    </citation>
    <scope>NUCLEOTIDE SEQUENCE [LARGE SCALE GENOMIC DNA]</scope>
</reference>
<dbReference type="GO" id="GO:0042101">
    <property type="term" value="C:T cell receptor complex"/>
    <property type="evidence" value="ECO:0007669"/>
    <property type="project" value="UniProtKB-KW"/>
</dbReference>
<evidence type="ECO:0000256" key="8">
    <source>
        <dbReference type="ARBA" id="ARBA00043266"/>
    </source>
</evidence>
<dbReference type="AlphaFoldDB" id="A0A4X2LYI8"/>
<protein>
    <recommendedName>
        <fullName evidence="10">Ig-like domain-containing protein</fullName>
    </recommendedName>
</protein>
<dbReference type="PROSITE" id="PS51257">
    <property type="entry name" value="PROKAR_LIPOPROTEIN"/>
    <property type="match status" value="1"/>
</dbReference>
<dbReference type="InterPro" id="IPR051896">
    <property type="entry name" value="TCR_alpha_variable"/>
</dbReference>
<accession>A0A4X2LYI8</accession>
<dbReference type="InterPro" id="IPR013783">
    <property type="entry name" value="Ig-like_fold"/>
</dbReference>
<keyword evidence="8" id="KW-0391">Immunity</keyword>
<dbReference type="SUPFAM" id="SSF48726">
    <property type="entry name" value="Immunoglobulin"/>
    <property type="match status" value="1"/>
</dbReference>
<evidence type="ECO:0000256" key="4">
    <source>
        <dbReference type="ARBA" id="ARBA00023136"/>
    </source>
</evidence>
<evidence type="ECO:0000256" key="5">
    <source>
        <dbReference type="ARBA" id="ARBA00023157"/>
    </source>
</evidence>
<keyword evidence="5" id="KW-1015">Disulfide bond</keyword>
<evidence type="ECO:0000256" key="2">
    <source>
        <dbReference type="ARBA" id="ARBA00022475"/>
    </source>
</evidence>
<dbReference type="Proteomes" id="UP000314987">
    <property type="component" value="Unassembled WGS sequence"/>
</dbReference>
<keyword evidence="8" id="KW-1064">Adaptive immunity</keyword>
<keyword evidence="4" id="KW-0472">Membrane</keyword>
<dbReference type="Ensembl" id="ENSVURT00010030376.1">
    <property type="protein sequence ID" value="ENSVURP00010026666.1"/>
    <property type="gene ID" value="ENSVURG00010020416.1"/>
</dbReference>
<dbReference type="Pfam" id="PF07686">
    <property type="entry name" value="V-set"/>
    <property type="match status" value="1"/>
</dbReference>
<name>A0A4X2LYI8_VOMUR</name>
<evidence type="ECO:0000313" key="11">
    <source>
        <dbReference type="Ensembl" id="ENSVURP00010026666.1"/>
    </source>
</evidence>
<evidence type="ECO:0000259" key="10">
    <source>
        <dbReference type="PROSITE" id="PS50835"/>
    </source>
</evidence>
<dbReference type="GeneTree" id="ENSGT00900000140957"/>
<evidence type="ECO:0000256" key="6">
    <source>
        <dbReference type="ARBA" id="ARBA00023180"/>
    </source>
</evidence>
<reference evidence="11" key="2">
    <citation type="submission" date="2025-08" db="UniProtKB">
        <authorList>
            <consortium name="Ensembl"/>
        </authorList>
    </citation>
    <scope>IDENTIFICATION</scope>
</reference>
<evidence type="ECO:0000256" key="1">
    <source>
        <dbReference type="ARBA" id="ARBA00004236"/>
    </source>
</evidence>
<keyword evidence="3 9" id="KW-0732">Signal</keyword>
<keyword evidence="6" id="KW-0325">Glycoprotein</keyword>
<feature type="signal peptide" evidence="9">
    <location>
        <begin position="1"/>
        <end position="20"/>
    </location>
</feature>